<proteinExistence type="predicted"/>
<feature type="region of interest" description="Disordered" evidence="1">
    <location>
        <begin position="494"/>
        <end position="516"/>
    </location>
</feature>
<evidence type="ECO:0000256" key="1">
    <source>
        <dbReference type="SAM" id="MobiDB-lite"/>
    </source>
</evidence>
<protein>
    <submittedName>
        <fullName evidence="4">Uncharacterized protein LOC105136529</fullName>
    </submittedName>
</protein>
<dbReference type="AlphaFoldDB" id="A0AAJ6V3J0"/>
<gene>
    <name evidence="4" type="primary">LOC105136529</name>
</gene>
<dbReference type="GeneID" id="105136529"/>
<dbReference type="RefSeq" id="XP_011040231.1">
    <property type="nucleotide sequence ID" value="XM_011041929.1"/>
</dbReference>
<dbReference type="Proteomes" id="UP000694918">
    <property type="component" value="Unplaced"/>
</dbReference>
<evidence type="ECO:0000313" key="3">
    <source>
        <dbReference type="Proteomes" id="UP000694918"/>
    </source>
</evidence>
<evidence type="ECO:0000313" key="4">
    <source>
        <dbReference type="RefSeq" id="XP_011040231.1"/>
    </source>
</evidence>
<dbReference type="Pfam" id="PF10536">
    <property type="entry name" value="PMD"/>
    <property type="match status" value="1"/>
</dbReference>
<dbReference type="PANTHER" id="PTHR46033:SF77">
    <property type="entry name" value="SERINE_THREONINE-PROTEIN PHOSPHATASE 7 LONG FORM HOMOLOG"/>
    <property type="match status" value="1"/>
</dbReference>
<dbReference type="InterPro" id="IPR044824">
    <property type="entry name" value="MAIN-like"/>
</dbReference>
<evidence type="ECO:0000259" key="2">
    <source>
        <dbReference type="Pfam" id="PF10536"/>
    </source>
</evidence>
<reference evidence="4" key="1">
    <citation type="submission" date="2025-08" db="UniProtKB">
        <authorList>
            <consortium name="RefSeq"/>
        </authorList>
    </citation>
    <scope>IDENTIFICATION</scope>
</reference>
<dbReference type="InterPro" id="IPR019557">
    <property type="entry name" value="AminoTfrase-like_pln_mobile"/>
</dbReference>
<dbReference type="GO" id="GO:0010073">
    <property type="term" value="P:meristem maintenance"/>
    <property type="evidence" value="ECO:0007669"/>
    <property type="project" value="InterPro"/>
</dbReference>
<sequence>MEGVKETMLDVREEQMLSFTGDSIPTLRTAHFLKPTLATSTRSVPKAPTCSLSSLPSTFEPKEWPLKINFSGWRKPKLNWAAWVHKLKFKYQSLWKKAGIYEAIMHSTFIVVRDYDFIIGLAEKWCPKTNTFVFPWGEATVTLEDMIILGGYSVLGSPVSSCSDYASRELKEIEDKLAEAGRNISRGKVIKPCQSKWMEKFMDSGSEIEHEAFLSLWLARYVFRDSDIALKDHFFPIAIQMARGERIALAPAVLASIYRDLSLLKETIVFTTKLETFEDGVLALTIWSPFLLVQIWGWERFPMFQPKPLFLKNGDPRCALWDSVKGVKVENARLALDSAGETFRWRPYANPGVRGWHFPEFYREKGEWLDLGSNEDLLSFSLCLTVSKMDGLGCSELYLPHRVAMQFGMDQDVPALVARSNECCKCASKNYIRSFSNSKFYFPPRLFESDVTIRYLNWWRGSVQEVSKDVTEGVVRRKRSFRKRSNRVPWVSVKNEGNDLDVPPGFPPKSDRMKEGDAAENEKTTLEDILRDCSLHNSLDRREGTSVCTYGLAHSSSIVKTGSTGFGKIEALTEPEGKTTQVKAGKDGLQRALEDADVCIVETSANNNMASTNKDAEESNGSVFQIPVNELDARVARLEIVIAEIKAARSCLSKTPQKNMLP</sequence>
<keyword evidence="3" id="KW-1185">Reference proteome</keyword>
<name>A0AAJ6V3J0_POPEU</name>
<feature type="domain" description="Aminotransferase-like plant mobile" evidence="2">
    <location>
        <begin position="99"/>
        <end position="460"/>
    </location>
</feature>
<dbReference type="PANTHER" id="PTHR46033">
    <property type="entry name" value="PROTEIN MAIN-LIKE 2"/>
    <property type="match status" value="1"/>
</dbReference>
<dbReference type="KEGG" id="peu:105136529"/>
<organism evidence="3 4">
    <name type="scientific">Populus euphratica</name>
    <name type="common">Euphrates poplar</name>
    <dbReference type="NCBI Taxonomy" id="75702"/>
    <lineage>
        <taxon>Eukaryota</taxon>
        <taxon>Viridiplantae</taxon>
        <taxon>Streptophyta</taxon>
        <taxon>Embryophyta</taxon>
        <taxon>Tracheophyta</taxon>
        <taxon>Spermatophyta</taxon>
        <taxon>Magnoliopsida</taxon>
        <taxon>eudicotyledons</taxon>
        <taxon>Gunneridae</taxon>
        <taxon>Pentapetalae</taxon>
        <taxon>rosids</taxon>
        <taxon>fabids</taxon>
        <taxon>Malpighiales</taxon>
        <taxon>Salicaceae</taxon>
        <taxon>Saliceae</taxon>
        <taxon>Populus</taxon>
    </lineage>
</organism>
<accession>A0AAJ6V3J0</accession>